<name>A0A239J5K7_9SPHN</name>
<keyword evidence="3" id="KW-1185">Reference proteome</keyword>
<feature type="transmembrane region" description="Helical" evidence="1">
    <location>
        <begin position="57"/>
        <end position="80"/>
    </location>
</feature>
<evidence type="ECO:0000256" key="1">
    <source>
        <dbReference type="SAM" id="Phobius"/>
    </source>
</evidence>
<dbReference type="Proteomes" id="UP000198281">
    <property type="component" value="Unassembled WGS sequence"/>
</dbReference>
<sequence>MMYCAIVHSGGAAMQSRGARNTGRNVIICLILVIASAIAIVTGIYDMIAMGHETGSTAARIGFGAVIFFLSLILGLNFLWGYRIIARLEAGETKFAGWTVSPADYDRFREIDGNFVSKGSRENDYRPLRTSPPGGVQVLFSQDGVLIGDRYFGLASTGLNHFSDVAMIRSTTPMIEFGMVTTTGSSTNTVRFRRIHSTLRVPVSSDATHAAERVLGHYQAVQRHEVIVRPGFWKSRIRFGLIGTGLASACAAIGFLLRERNDELYNIPLFMAVAGTIVAIAGLFLAGMSRSFDPARRRR</sequence>
<keyword evidence="1" id="KW-1133">Transmembrane helix</keyword>
<feature type="transmembrane region" description="Helical" evidence="1">
    <location>
        <begin position="269"/>
        <end position="289"/>
    </location>
</feature>
<gene>
    <name evidence="2" type="ORF">SAMN06295912_13030</name>
</gene>
<organism evidence="2 3">
    <name type="scientific">Edaphosphingomonas laterariae</name>
    <dbReference type="NCBI Taxonomy" id="861865"/>
    <lineage>
        <taxon>Bacteria</taxon>
        <taxon>Pseudomonadati</taxon>
        <taxon>Pseudomonadota</taxon>
        <taxon>Alphaproteobacteria</taxon>
        <taxon>Sphingomonadales</taxon>
        <taxon>Rhizorhabdaceae</taxon>
        <taxon>Edaphosphingomonas</taxon>
    </lineage>
</organism>
<evidence type="ECO:0000313" key="2">
    <source>
        <dbReference type="EMBL" id="SNT01137.1"/>
    </source>
</evidence>
<dbReference type="AlphaFoldDB" id="A0A239J5K7"/>
<feature type="transmembrane region" description="Helical" evidence="1">
    <location>
        <begin position="239"/>
        <end position="257"/>
    </location>
</feature>
<keyword evidence="1" id="KW-0472">Membrane</keyword>
<dbReference type="EMBL" id="FZOS01000030">
    <property type="protein sequence ID" value="SNT01137.1"/>
    <property type="molecule type" value="Genomic_DNA"/>
</dbReference>
<keyword evidence="1" id="KW-0812">Transmembrane</keyword>
<protein>
    <submittedName>
        <fullName evidence="2">Uncharacterized protein</fullName>
    </submittedName>
</protein>
<reference evidence="3" key="1">
    <citation type="submission" date="2017-06" db="EMBL/GenBank/DDBJ databases">
        <authorList>
            <person name="Varghese N."/>
            <person name="Submissions S."/>
        </authorList>
    </citation>
    <scope>NUCLEOTIDE SEQUENCE [LARGE SCALE GENOMIC DNA]</scope>
    <source>
        <strain evidence="3">LNB2</strain>
    </source>
</reference>
<proteinExistence type="predicted"/>
<feature type="transmembrane region" description="Helical" evidence="1">
    <location>
        <begin position="26"/>
        <end position="45"/>
    </location>
</feature>
<evidence type="ECO:0000313" key="3">
    <source>
        <dbReference type="Proteomes" id="UP000198281"/>
    </source>
</evidence>
<accession>A0A239J5K7</accession>